<dbReference type="PANTHER" id="PTHR21089">
    <property type="entry name" value="SHIKIMATE DEHYDROGENASE"/>
    <property type="match status" value="1"/>
</dbReference>
<feature type="binding site" evidence="7">
    <location>
        <position position="228"/>
    </location>
    <ligand>
        <name>NADP(+)</name>
        <dbReference type="ChEBI" id="CHEBI:58349"/>
    </ligand>
</feature>
<comment type="catalytic activity">
    <reaction evidence="7">
        <text>shikimate + NADP(+) = 3-dehydroshikimate + NADPH + H(+)</text>
        <dbReference type="Rhea" id="RHEA:17737"/>
        <dbReference type="ChEBI" id="CHEBI:15378"/>
        <dbReference type="ChEBI" id="CHEBI:16630"/>
        <dbReference type="ChEBI" id="CHEBI:36208"/>
        <dbReference type="ChEBI" id="CHEBI:57783"/>
        <dbReference type="ChEBI" id="CHEBI:58349"/>
        <dbReference type="EC" id="1.1.1.25"/>
    </reaction>
</comment>
<keyword evidence="4 7" id="KW-0521">NADP</keyword>
<dbReference type="InterPro" id="IPR011342">
    <property type="entry name" value="Shikimate_DH"/>
</dbReference>
<dbReference type="InterPro" id="IPR036291">
    <property type="entry name" value="NAD(P)-bd_dom_sf"/>
</dbReference>
<dbReference type="EMBL" id="JBHUOQ010000001">
    <property type="protein sequence ID" value="MFD2829550.1"/>
    <property type="molecule type" value="Genomic_DNA"/>
</dbReference>
<dbReference type="NCBIfam" id="TIGR00507">
    <property type="entry name" value="aroE"/>
    <property type="match status" value="1"/>
</dbReference>
<dbReference type="SUPFAM" id="SSF53223">
    <property type="entry name" value="Aminoacid dehydrogenase-like, N-terminal domain"/>
    <property type="match status" value="1"/>
</dbReference>
<evidence type="ECO:0000313" key="11">
    <source>
        <dbReference type="Proteomes" id="UP001597519"/>
    </source>
</evidence>
<dbReference type="InterPro" id="IPR046346">
    <property type="entry name" value="Aminoacid_DH-like_N_sf"/>
</dbReference>
<feature type="domain" description="Shikimate dehydrogenase substrate binding N-terminal" evidence="8">
    <location>
        <begin position="5"/>
        <end position="87"/>
    </location>
</feature>
<accession>A0ABW5WRV9</accession>
<keyword evidence="6 7" id="KW-0057">Aromatic amino acid biosynthesis</keyword>
<sequence>MNFAVIGDPISHTMSPLIHRANFRALQLDADYQALHVTPDHLSVIRDTAIENELSGFNVTVPHKENIMKYLDEVDVNVKQIGAVNTVHIKDGKYIGHNTDVSGYKSAYLDAFKDRRRKILILGAGGAAKAVHRAHSDLGDEVYIYARRKESFESFIIDDFTPVSSVENLNYDVIINATPVGLKDEDLFEVLNLDAALVNDKMIGIDLIYNPEKTKFLTYFNQKNTMNGLPMLVYQAMHAFKIWTGIDGDYQAVNKALKSHLGG</sequence>
<dbReference type="Pfam" id="PF08501">
    <property type="entry name" value="Shikimate_dh_N"/>
    <property type="match status" value="1"/>
</dbReference>
<evidence type="ECO:0000259" key="8">
    <source>
        <dbReference type="Pfam" id="PF08501"/>
    </source>
</evidence>
<evidence type="ECO:0000259" key="9">
    <source>
        <dbReference type="Pfam" id="PF18317"/>
    </source>
</evidence>
<feature type="binding site" evidence="7">
    <location>
        <position position="235"/>
    </location>
    <ligand>
        <name>shikimate</name>
        <dbReference type="ChEBI" id="CHEBI:36208"/>
    </ligand>
</feature>
<dbReference type="Gene3D" id="3.40.50.720">
    <property type="entry name" value="NAD(P)-binding Rossmann-like Domain"/>
    <property type="match status" value="1"/>
</dbReference>
<feature type="binding site" evidence="7">
    <location>
        <position position="100"/>
    </location>
    <ligand>
        <name>shikimate</name>
        <dbReference type="ChEBI" id="CHEBI:36208"/>
    </ligand>
</feature>
<dbReference type="HAMAP" id="MF_00222">
    <property type="entry name" value="Shikimate_DH_AroE"/>
    <property type="match status" value="1"/>
</dbReference>
<dbReference type="PANTHER" id="PTHR21089:SF1">
    <property type="entry name" value="BIFUNCTIONAL 3-DEHYDROQUINATE DEHYDRATASE_SHIKIMATE DEHYDROGENASE, CHLOROPLASTIC"/>
    <property type="match status" value="1"/>
</dbReference>
<reference evidence="11" key="1">
    <citation type="journal article" date="2019" name="Int. J. Syst. Evol. Microbiol.">
        <title>The Global Catalogue of Microorganisms (GCM) 10K type strain sequencing project: providing services to taxonomists for standard genome sequencing and annotation.</title>
        <authorList>
            <consortium name="The Broad Institute Genomics Platform"/>
            <consortium name="The Broad Institute Genome Sequencing Center for Infectious Disease"/>
            <person name="Wu L."/>
            <person name="Ma J."/>
        </authorList>
    </citation>
    <scope>NUCLEOTIDE SEQUENCE [LARGE SCALE GENOMIC DNA]</scope>
    <source>
        <strain evidence="11">KCTC 33575</strain>
    </source>
</reference>
<dbReference type="Pfam" id="PF18317">
    <property type="entry name" value="SDH_C"/>
    <property type="match status" value="1"/>
</dbReference>
<dbReference type="Proteomes" id="UP001597519">
    <property type="component" value="Unassembled WGS sequence"/>
</dbReference>
<dbReference type="InterPro" id="IPR022893">
    <property type="entry name" value="Shikimate_DH_fam"/>
</dbReference>
<dbReference type="CDD" id="cd01065">
    <property type="entry name" value="NAD_bind_Shikimate_DH"/>
    <property type="match status" value="1"/>
</dbReference>
<feature type="domain" description="SDH C-terminal" evidence="9">
    <location>
        <begin position="228"/>
        <end position="258"/>
    </location>
</feature>
<dbReference type="RefSeq" id="WP_377771644.1">
    <property type="nucleotide sequence ID" value="NZ_JBHUOQ010000001.1"/>
</dbReference>
<evidence type="ECO:0000256" key="2">
    <source>
        <dbReference type="ARBA" id="ARBA00012962"/>
    </source>
</evidence>
<evidence type="ECO:0000256" key="1">
    <source>
        <dbReference type="ARBA" id="ARBA00004871"/>
    </source>
</evidence>
<evidence type="ECO:0000256" key="5">
    <source>
        <dbReference type="ARBA" id="ARBA00023002"/>
    </source>
</evidence>
<dbReference type="GO" id="GO:0004764">
    <property type="term" value="F:shikimate 3-dehydrogenase (NADP+) activity"/>
    <property type="evidence" value="ECO:0007669"/>
    <property type="project" value="UniProtKB-EC"/>
</dbReference>
<keyword evidence="3 7" id="KW-0028">Amino-acid biosynthesis</keyword>
<evidence type="ECO:0000256" key="7">
    <source>
        <dbReference type="HAMAP-Rule" id="MF_00222"/>
    </source>
</evidence>
<dbReference type="InterPro" id="IPR041121">
    <property type="entry name" value="SDH_C"/>
</dbReference>
<evidence type="ECO:0000256" key="6">
    <source>
        <dbReference type="ARBA" id="ARBA00023141"/>
    </source>
</evidence>
<organism evidence="10 11">
    <name type="scientific">Corticicoccus populi</name>
    <dbReference type="NCBI Taxonomy" id="1812821"/>
    <lineage>
        <taxon>Bacteria</taxon>
        <taxon>Bacillati</taxon>
        <taxon>Bacillota</taxon>
        <taxon>Bacilli</taxon>
        <taxon>Bacillales</taxon>
        <taxon>Staphylococcaceae</taxon>
        <taxon>Corticicoccus</taxon>
    </lineage>
</organism>
<evidence type="ECO:0000256" key="4">
    <source>
        <dbReference type="ARBA" id="ARBA00022857"/>
    </source>
</evidence>
<comment type="function">
    <text evidence="7">Involved in the biosynthesis of the chorismate, which leads to the biosynthesis of aromatic amino acids. Catalyzes the reversible NADPH linked reduction of 3-dehydroshikimate (DHSA) to yield shikimate (SA).</text>
</comment>
<comment type="subunit">
    <text evidence="7">Homodimer.</text>
</comment>
<feature type="binding site" evidence="7">
    <location>
        <begin position="123"/>
        <end position="127"/>
    </location>
    <ligand>
        <name>NADP(+)</name>
        <dbReference type="ChEBI" id="CHEBI:58349"/>
    </ligand>
</feature>
<gene>
    <name evidence="7 10" type="primary">aroE</name>
    <name evidence="10" type="ORF">ACFSX4_03655</name>
</gene>
<feature type="binding site" evidence="7">
    <location>
        <position position="207"/>
    </location>
    <ligand>
        <name>NADP(+)</name>
        <dbReference type="ChEBI" id="CHEBI:58349"/>
    </ligand>
</feature>
<evidence type="ECO:0000256" key="3">
    <source>
        <dbReference type="ARBA" id="ARBA00022605"/>
    </source>
</evidence>
<keyword evidence="11" id="KW-1185">Reference proteome</keyword>
<comment type="pathway">
    <text evidence="1 7">Metabolic intermediate biosynthesis; chorismate biosynthesis; chorismate from D-erythrose 4-phosphate and phosphoenolpyruvate: step 4/7.</text>
</comment>
<protein>
    <recommendedName>
        <fullName evidence="2 7">Shikimate dehydrogenase (NADP(+))</fullName>
        <shortName evidence="7">SDH</shortName>
        <ecNumber evidence="2 7">1.1.1.25</ecNumber>
    </recommendedName>
</protein>
<comment type="caution">
    <text evidence="10">The sequence shown here is derived from an EMBL/GenBank/DDBJ whole genome shotgun (WGS) entry which is preliminary data.</text>
</comment>
<comment type="similarity">
    <text evidence="7">Belongs to the shikimate dehydrogenase family.</text>
</comment>
<dbReference type="InterPro" id="IPR013708">
    <property type="entry name" value="Shikimate_DH-bd_N"/>
</dbReference>
<feature type="active site" description="Proton acceptor" evidence="7">
    <location>
        <position position="64"/>
    </location>
</feature>
<feature type="binding site" evidence="7">
    <location>
        <position position="209"/>
    </location>
    <ligand>
        <name>shikimate</name>
        <dbReference type="ChEBI" id="CHEBI:36208"/>
    </ligand>
</feature>
<feature type="binding site" evidence="7">
    <location>
        <position position="60"/>
    </location>
    <ligand>
        <name>shikimate</name>
        <dbReference type="ChEBI" id="CHEBI:36208"/>
    </ligand>
</feature>
<dbReference type="EC" id="1.1.1.25" evidence="2 7"/>
<feature type="binding site" evidence="7">
    <location>
        <begin position="13"/>
        <end position="15"/>
    </location>
    <ligand>
        <name>shikimate</name>
        <dbReference type="ChEBI" id="CHEBI:36208"/>
    </ligand>
</feature>
<dbReference type="SUPFAM" id="SSF51735">
    <property type="entry name" value="NAD(P)-binding Rossmann-fold domains"/>
    <property type="match status" value="1"/>
</dbReference>
<name>A0ABW5WRV9_9STAP</name>
<dbReference type="Gene3D" id="3.40.50.10860">
    <property type="entry name" value="Leucine Dehydrogenase, chain A, domain 1"/>
    <property type="match status" value="1"/>
</dbReference>
<comment type="caution">
    <text evidence="7">Lacks conserved residue(s) required for the propagation of feature annotation.</text>
</comment>
<feature type="binding site" evidence="7">
    <location>
        <position position="85"/>
    </location>
    <ligand>
        <name>shikimate</name>
        <dbReference type="ChEBI" id="CHEBI:36208"/>
    </ligand>
</feature>
<proteinExistence type="inferred from homology"/>
<evidence type="ECO:0000313" key="10">
    <source>
        <dbReference type="EMBL" id="MFD2829550.1"/>
    </source>
</evidence>
<keyword evidence="5 7" id="KW-0560">Oxidoreductase</keyword>